<organism evidence="2 3">
    <name type="scientific">Ascaris lumbricoides</name>
    <name type="common">Giant roundworm</name>
    <dbReference type="NCBI Taxonomy" id="6252"/>
    <lineage>
        <taxon>Eukaryota</taxon>
        <taxon>Metazoa</taxon>
        <taxon>Ecdysozoa</taxon>
        <taxon>Nematoda</taxon>
        <taxon>Chromadorea</taxon>
        <taxon>Rhabditida</taxon>
        <taxon>Spirurina</taxon>
        <taxon>Ascaridomorpha</taxon>
        <taxon>Ascaridoidea</taxon>
        <taxon>Ascarididae</taxon>
        <taxon>Ascaris</taxon>
    </lineage>
</organism>
<name>A0A0M3I4S9_ASCLU</name>
<evidence type="ECO:0000313" key="3">
    <source>
        <dbReference type="WBParaSite" id="ALUE_0001183601-mRNA-1"/>
    </source>
</evidence>
<feature type="compositionally biased region" description="Polar residues" evidence="1">
    <location>
        <begin position="77"/>
        <end position="90"/>
    </location>
</feature>
<accession>A0A0M3I4S9</accession>
<feature type="region of interest" description="Disordered" evidence="1">
    <location>
        <begin position="73"/>
        <end position="93"/>
    </location>
</feature>
<dbReference type="Proteomes" id="UP000036681">
    <property type="component" value="Unplaced"/>
</dbReference>
<feature type="region of interest" description="Disordered" evidence="1">
    <location>
        <begin position="122"/>
        <end position="141"/>
    </location>
</feature>
<keyword evidence="2" id="KW-1185">Reference proteome</keyword>
<dbReference type="WBParaSite" id="ALUE_0001183601-mRNA-1">
    <property type="protein sequence ID" value="ALUE_0001183601-mRNA-1"/>
    <property type="gene ID" value="ALUE_0001183601"/>
</dbReference>
<sequence length="141" mass="15502">MDPDIGVPFTYLFYRPNYAAGGARALVAGSKRDGREPTLTDGRSIYSSLKRKHAFSSILAYHLAISAAAPIGRRKNTSTQRTHARTNQSDAFEERNGVELRGCCDEPPSMLIGLRHNVQSETRISGRTPNDPHASLVSFID</sequence>
<protein>
    <submittedName>
        <fullName evidence="3">Uncharacterized protein</fullName>
    </submittedName>
</protein>
<evidence type="ECO:0000313" key="2">
    <source>
        <dbReference type="Proteomes" id="UP000036681"/>
    </source>
</evidence>
<reference evidence="3" key="1">
    <citation type="submission" date="2017-02" db="UniProtKB">
        <authorList>
            <consortium name="WormBaseParasite"/>
        </authorList>
    </citation>
    <scope>IDENTIFICATION</scope>
</reference>
<dbReference type="AlphaFoldDB" id="A0A0M3I4S9"/>
<evidence type="ECO:0000256" key="1">
    <source>
        <dbReference type="SAM" id="MobiDB-lite"/>
    </source>
</evidence>
<proteinExistence type="predicted"/>